<proteinExistence type="predicted"/>
<sequence length="228" mass="26462">MKKIKLCIALLFCALTIHSQQKEFEEILGKQNVKILNFLLQDFEENILKKRYPRLSLQDGYHKLITEVSEEKLLPKELLSKKMKNTFDKSILKKQIYCLTDTVFVGNSRHGVKKTKGKAIIASYKCLNPNGRIINTRAEFYFNDNKKSINETLSFAKNSSQVNLTGKYLKALKGVKIKSQFLKKYIEFIENTGDLRHPSTLSIILTRENIKLDNFLIKRIILLNIIYT</sequence>
<name>A0ABP1ECV7_9FLAO</name>
<protein>
    <submittedName>
        <fullName evidence="1">Uncharacterized protein</fullName>
    </submittedName>
</protein>
<comment type="caution">
    <text evidence="1">The sequence shown here is derived from an EMBL/GenBank/DDBJ whole genome shotgun (WGS) entry which is preliminary data.</text>
</comment>
<keyword evidence="2" id="KW-1185">Reference proteome</keyword>
<dbReference type="RefSeq" id="WP_348709688.1">
    <property type="nucleotide sequence ID" value="NZ_CAXIXY010000003.1"/>
</dbReference>
<accession>A0ABP1ECV7</accession>
<dbReference type="Proteomes" id="UP001497416">
    <property type="component" value="Unassembled WGS sequence"/>
</dbReference>
<evidence type="ECO:0000313" key="2">
    <source>
        <dbReference type="Proteomes" id="UP001497416"/>
    </source>
</evidence>
<organism evidence="1 2">
    <name type="scientific">Tenacibaculum platacis</name>
    <dbReference type="NCBI Taxonomy" id="3137852"/>
    <lineage>
        <taxon>Bacteria</taxon>
        <taxon>Pseudomonadati</taxon>
        <taxon>Bacteroidota</taxon>
        <taxon>Flavobacteriia</taxon>
        <taxon>Flavobacteriales</taxon>
        <taxon>Flavobacteriaceae</taxon>
        <taxon>Tenacibaculum</taxon>
    </lineage>
</organism>
<gene>
    <name evidence="1" type="ORF">T190607A01A_10194</name>
</gene>
<reference evidence="1 2" key="1">
    <citation type="submission" date="2024-05" db="EMBL/GenBank/DDBJ databases">
        <authorList>
            <person name="Duchaud E."/>
        </authorList>
    </citation>
    <scope>NUCLEOTIDE SEQUENCE [LARGE SCALE GENOMIC DNA]</scope>
    <source>
        <strain evidence="1">Ena-SAMPLE-TAB-13-05-2024-13:56:06:370-140302</strain>
    </source>
</reference>
<evidence type="ECO:0000313" key="1">
    <source>
        <dbReference type="EMBL" id="CAL2075454.1"/>
    </source>
</evidence>
<dbReference type="EMBL" id="CAXIXY010000003">
    <property type="protein sequence ID" value="CAL2075454.1"/>
    <property type="molecule type" value="Genomic_DNA"/>
</dbReference>